<evidence type="ECO:0000259" key="3">
    <source>
        <dbReference type="PROSITE" id="PS50157"/>
    </source>
</evidence>
<keyword evidence="1" id="KW-0863">Zinc-finger</keyword>
<dbReference type="PROSITE" id="PS50157">
    <property type="entry name" value="ZINC_FINGER_C2H2_2"/>
    <property type="match status" value="1"/>
</dbReference>
<evidence type="ECO:0000313" key="4">
    <source>
        <dbReference type="EMBL" id="OCT50201.1"/>
    </source>
</evidence>
<dbReference type="Gene3D" id="3.30.160.60">
    <property type="entry name" value="Classic Zinc Finger"/>
    <property type="match status" value="1"/>
</dbReference>
<protein>
    <submittedName>
        <fullName evidence="4">Zinc finger protein BrlA</fullName>
    </submittedName>
</protein>
<name>A0A1C1CNZ7_9EURO</name>
<gene>
    <name evidence="4" type="ORF">CLCR_07154</name>
</gene>
<dbReference type="eggNOG" id="KOG1721">
    <property type="taxonomic scope" value="Eukaryota"/>
</dbReference>
<evidence type="ECO:0000313" key="5">
    <source>
        <dbReference type="Proteomes" id="UP000094526"/>
    </source>
</evidence>
<dbReference type="OrthoDB" id="654211at2759"/>
<dbReference type="PROSITE" id="PS00028">
    <property type="entry name" value="ZINC_FINGER_C2H2_1"/>
    <property type="match status" value="1"/>
</dbReference>
<keyword evidence="5" id="KW-1185">Reference proteome</keyword>
<dbReference type="GO" id="GO:0008270">
    <property type="term" value="F:zinc ion binding"/>
    <property type="evidence" value="ECO:0007669"/>
    <property type="project" value="UniProtKB-KW"/>
</dbReference>
<dbReference type="VEuPathDB" id="FungiDB:G647_05780"/>
<proteinExistence type="predicted"/>
<dbReference type="InterPro" id="IPR013087">
    <property type="entry name" value="Znf_C2H2_type"/>
</dbReference>
<dbReference type="EMBL" id="LGRB01000010">
    <property type="protein sequence ID" value="OCT50201.1"/>
    <property type="molecule type" value="Genomic_DNA"/>
</dbReference>
<reference evidence="5" key="1">
    <citation type="submission" date="2015-07" db="EMBL/GenBank/DDBJ databases">
        <authorList>
            <person name="Teixeira M.M."/>
            <person name="Souza R.C."/>
            <person name="Almeida L.G."/>
            <person name="Vicente V.A."/>
            <person name="de Hoog S."/>
            <person name="Bocca A.L."/>
            <person name="de Almeida S.R."/>
            <person name="Vasconcelos A.T."/>
            <person name="Felipe M.S."/>
        </authorList>
    </citation>
    <scope>NUCLEOTIDE SEQUENCE [LARGE SCALE GENOMIC DNA]</scope>
    <source>
        <strain evidence="5">KSF</strain>
    </source>
</reference>
<dbReference type="VEuPathDB" id="FungiDB:CLCR_07154"/>
<dbReference type="Proteomes" id="UP000094526">
    <property type="component" value="Unassembled WGS sequence"/>
</dbReference>
<keyword evidence="1" id="KW-0479">Metal-binding</keyword>
<dbReference type="AlphaFoldDB" id="A0A1C1CNZ7"/>
<organism evidence="4 5">
    <name type="scientific">Cladophialophora carrionii</name>
    <dbReference type="NCBI Taxonomy" id="86049"/>
    <lineage>
        <taxon>Eukaryota</taxon>
        <taxon>Fungi</taxon>
        <taxon>Dikarya</taxon>
        <taxon>Ascomycota</taxon>
        <taxon>Pezizomycotina</taxon>
        <taxon>Eurotiomycetes</taxon>
        <taxon>Chaetothyriomycetidae</taxon>
        <taxon>Chaetothyriales</taxon>
        <taxon>Herpotrichiellaceae</taxon>
        <taxon>Cladophialophora</taxon>
    </lineage>
</organism>
<feature type="region of interest" description="Disordered" evidence="2">
    <location>
        <begin position="300"/>
        <end position="337"/>
    </location>
</feature>
<evidence type="ECO:0000256" key="2">
    <source>
        <dbReference type="SAM" id="MobiDB-lite"/>
    </source>
</evidence>
<dbReference type="SMART" id="SM00355">
    <property type="entry name" value="ZnF_C2H2"/>
    <property type="match status" value="2"/>
</dbReference>
<evidence type="ECO:0000256" key="1">
    <source>
        <dbReference type="PROSITE-ProRule" id="PRU00042"/>
    </source>
</evidence>
<comment type="caution">
    <text evidence="4">The sequence shown here is derived from an EMBL/GenBank/DDBJ whole genome shotgun (WGS) entry which is preliminary data.</text>
</comment>
<keyword evidence="1" id="KW-0862">Zinc</keyword>
<feature type="compositionally biased region" description="Low complexity" evidence="2">
    <location>
        <begin position="325"/>
        <end position="337"/>
    </location>
</feature>
<sequence>MSFNCQSEDSPSKKQIGSLVGPYSGLIVAAVYRPHTKVEESHFGLLPHIDPDFDRDSSLEYAGDCPSLSSTFFSSDGSTTDSHGHRRPSLASSVHSASPEAFWTPSATSMSPTTHISFEPSTQLSCRQDVKRAAYLSDNHPIFHHLQDEERDHHTVLWDATDDTSLPLLGSNHDLTMTEVAHPLYQLDGRGLNHGNRNPSLTKSIFTTPGACALIAPDDMLGLYPASVQPPAETIEPSVAFRGTLPSSPCYKVEPSTPLKGQMPSSVIFSSSPLSVISPRIVPSQHDVDDYSYASLQQALSRTKRQRGGNDRLQRRNYERKRPVGSSSNPKSSPTKTGMDCALVIEQNEFACSYPGCIDKHTGKQKRFKRQEHKKRHEKTVHEKTQHTTYTCWVPDCGRGFSRTDNLKSHLRNTHSKRPGVRGNRYVATLDKNSEFYDPDWVGELDKDGYPMSS</sequence>
<feature type="domain" description="C2H2-type" evidence="3">
    <location>
        <begin position="390"/>
        <end position="420"/>
    </location>
</feature>
<dbReference type="STRING" id="86049.A0A1C1CNZ7"/>
<feature type="compositionally biased region" description="Basic and acidic residues" evidence="2">
    <location>
        <begin position="308"/>
        <end position="322"/>
    </location>
</feature>
<accession>A0A1C1CNZ7</accession>